<organism evidence="2 3">
    <name type="scientific">Nocardioides anomalus</name>
    <dbReference type="NCBI Taxonomy" id="2712223"/>
    <lineage>
        <taxon>Bacteria</taxon>
        <taxon>Bacillati</taxon>
        <taxon>Actinomycetota</taxon>
        <taxon>Actinomycetes</taxon>
        <taxon>Propionibacteriales</taxon>
        <taxon>Nocardioidaceae</taxon>
        <taxon>Nocardioides</taxon>
    </lineage>
</organism>
<proteinExistence type="predicted"/>
<dbReference type="RefSeq" id="WP_165227689.1">
    <property type="nucleotide sequence ID" value="NZ_CP049257.1"/>
</dbReference>
<feature type="domain" description="Hemerythrin-like" evidence="1">
    <location>
        <begin position="21"/>
        <end position="157"/>
    </location>
</feature>
<name>A0A6G6W8B2_9ACTN</name>
<dbReference type="Gene3D" id="1.20.120.520">
    <property type="entry name" value="nmb1532 protein domain like"/>
    <property type="match status" value="1"/>
</dbReference>
<dbReference type="Proteomes" id="UP000502996">
    <property type="component" value="Chromosome"/>
</dbReference>
<dbReference type="KEGG" id="nano:G5V58_00175"/>
<evidence type="ECO:0000259" key="1">
    <source>
        <dbReference type="Pfam" id="PF01814"/>
    </source>
</evidence>
<dbReference type="CDD" id="cd12108">
    <property type="entry name" value="Hr-like"/>
    <property type="match status" value="1"/>
</dbReference>
<keyword evidence="3" id="KW-1185">Reference proteome</keyword>
<gene>
    <name evidence="2" type="ORF">G5V58_00175</name>
</gene>
<protein>
    <submittedName>
        <fullName evidence="2">Hemerythrin domain-containing protein</fullName>
    </submittedName>
</protein>
<dbReference type="EMBL" id="CP049257">
    <property type="protein sequence ID" value="QIG41393.1"/>
    <property type="molecule type" value="Genomic_DNA"/>
</dbReference>
<evidence type="ECO:0000313" key="3">
    <source>
        <dbReference type="Proteomes" id="UP000502996"/>
    </source>
</evidence>
<dbReference type="InterPro" id="IPR012312">
    <property type="entry name" value="Hemerythrin-like"/>
</dbReference>
<evidence type="ECO:0000313" key="2">
    <source>
        <dbReference type="EMBL" id="QIG41393.1"/>
    </source>
</evidence>
<dbReference type="Pfam" id="PF01814">
    <property type="entry name" value="Hemerythrin"/>
    <property type="match status" value="1"/>
</dbReference>
<reference evidence="2 3" key="1">
    <citation type="submission" date="2020-02" db="EMBL/GenBank/DDBJ databases">
        <title>Full genome sequence of Nocardioides sp. R-3366.</title>
        <authorList>
            <person name="Im W.-T."/>
        </authorList>
    </citation>
    <scope>NUCLEOTIDE SEQUENCE [LARGE SCALE GENOMIC DNA]</scope>
    <source>
        <strain evidence="2 3">R-3366</strain>
    </source>
</reference>
<sequence length="238" mass="26590">MSALLPGQAAAPDGPIDLTMMYLLHHGFRRDLARFADAARRTPVAEGATWHALLERWDLFALLLEDHHTKEDDHVWPLLDAALREADDRGGLRVLEEMATEHGAIDPVLATARERLARMAARPDAVTRSALVDAVTAAREVVDQHLAHEERSAVPLLQRYVSEDDWARLDREHLRGGLAPRQLLQLVPWAVQGLHPEITAEPLRRAGFGFRVLLRLGRPRFRRLELAAFRHVGAGVGA</sequence>
<dbReference type="AlphaFoldDB" id="A0A6G6W8B2"/>
<accession>A0A6G6W8B2</accession>